<evidence type="ECO:0000313" key="2">
    <source>
        <dbReference type="Proteomes" id="UP001165960"/>
    </source>
</evidence>
<sequence>MGSLASMLKWSCKARGRIAAGTFHSVGHYSSKGTPTVIPGLYEDLKCRQLISQSTSEKLGEFLSTESRTVYCGFDPTASSLHLGHLFSLVTLLRFRQYGHGIIALIGGATGTIGDPSGKNTERPLLEPEKLNANQKSLEDQISNFFERAVSHLNLRQTPTLVLNNIEWLGKISALEFFTLTGRHARLSTMLAKDSVKGRLDSPQGLSFTEFSYQLFQAHDFWHLHQNYDCQLQVGGQDQWGNILAGIDLIHKRRSNPKDAFGFTTPLLTTSSGEKIGKSAGNALWLDPKLTSPFQFYQYFMKIPDAELQRLFLSFTFVEPEAVHKILKAHNETPEALDGQRRLAQEVTSLVHGVDSLASAEAITSALFSDPQKLQTMSASELELAFGLKNAPSDLVVALPKDAIINQPIVNVVCASGLTKSKGEATRLIRSNGLYINHQRVTASEPISASLLQPADLVGGGWGLILRAGKANYKVIRAI</sequence>
<evidence type="ECO:0000313" key="1">
    <source>
        <dbReference type="EMBL" id="KAJ9070344.1"/>
    </source>
</evidence>
<dbReference type="EC" id="6.1.1.1" evidence="1"/>
<reference evidence="1" key="1">
    <citation type="submission" date="2022-04" db="EMBL/GenBank/DDBJ databases">
        <title>Genome of the entomopathogenic fungus Entomophthora muscae.</title>
        <authorList>
            <person name="Elya C."/>
            <person name="Lovett B.R."/>
            <person name="Lee E."/>
            <person name="Macias A.M."/>
            <person name="Hajek A.E."/>
            <person name="De Bivort B.L."/>
            <person name="Kasson M.T."/>
            <person name="De Fine Licht H.H."/>
            <person name="Stajich J.E."/>
        </authorList>
    </citation>
    <scope>NUCLEOTIDE SEQUENCE</scope>
    <source>
        <strain evidence="1">Berkeley</strain>
    </source>
</reference>
<accession>A0ACC2T6Q7</accession>
<proteinExistence type="predicted"/>
<name>A0ACC2T6Q7_9FUNG</name>
<organism evidence="1 2">
    <name type="scientific">Entomophthora muscae</name>
    <dbReference type="NCBI Taxonomy" id="34485"/>
    <lineage>
        <taxon>Eukaryota</taxon>
        <taxon>Fungi</taxon>
        <taxon>Fungi incertae sedis</taxon>
        <taxon>Zoopagomycota</taxon>
        <taxon>Entomophthoromycotina</taxon>
        <taxon>Entomophthoromycetes</taxon>
        <taxon>Entomophthorales</taxon>
        <taxon>Entomophthoraceae</taxon>
        <taxon>Entomophthora</taxon>
    </lineage>
</organism>
<keyword evidence="2" id="KW-1185">Reference proteome</keyword>
<protein>
    <submittedName>
        <fullName evidence="1">Tyrosyl-tRNA synthetase</fullName>
        <ecNumber evidence="1">6.1.1.1</ecNumber>
    </submittedName>
</protein>
<dbReference type="Proteomes" id="UP001165960">
    <property type="component" value="Unassembled WGS sequence"/>
</dbReference>
<gene>
    <name evidence="1" type="primary">MSY1_3</name>
    <name evidence="1" type="ORF">DSO57_1008919</name>
</gene>
<comment type="caution">
    <text evidence="1">The sequence shown here is derived from an EMBL/GenBank/DDBJ whole genome shotgun (WGS) entry which is preliminary data.</text>
</comment>
<keyword evidence="1" id="KW-0436">Ligase</keyword>
<dbReference type="EMBL" id="QTSX02003578">
    <property type="protein sequence ID" value="KAJ9070344.1"/>
    <property type="molecule type" value="Genomic_DNA"/>
</dbReference>